<sequence>MWLYFLMSLTITYCTTVFSQDCERVNHTCCYNQFLDVTTNHCLGCMDGRFGWNCDTPCIKGFYGHLCSKSCECTANSCDPVKGCHTSGLLNISGHMEDIPSKNSGWLFYLVLFLGSLTAVLIVGTMLYFRSMIYRLITRRYC</sequence>
<name>A0A8B8EKJ1_CRAVI</name>
<accession>A0A8B8EKJ1</accession>
<keyword evidence="2" id="KW-0732">Signal</keyword>
<organism evidence="3 4">
    <name type="scientific">Crassostrea virginica</name>
    <name type="common">Eastern oyster</name>
    <dbReference type="NCBI Taxonomy" id="6565"/>
    <lineage>
        <taxon>Eukaryota</taxon>
        <taxon>Metazoa</taxon>
        <taxon>Spiralia</taxon>
        <taxon>Lophotrochozoa</taxon>
        <taxon>Mollusca</taxon>
        <taxon>Bivalvia</taxon>
        <taxon>Autobranchia</taxon>
        <taxon>Pteriomorphia</taxon>
        <taxon>Ostreida</taxon>
        <taxon>Ostreoidea</taxon>
        <taxon>Ostreidae</taxon>
        <taxon>Crassostrea</taxon>
    </lineage>
</organism>
<evidence type="ECO:0000256" key="1">
    <source>
        <dbReference type="SAM" id="Phobius"/>
    </source>
</evidence>
<evidence type="ECO:0000313" key="3">
    <source>
        <dbReference type="Proteomes" id="UP000694844"/>
    </source>
</evidence>
<evidence type="ECO:0000256" key="2">
    <source>
        <dbReference type="SAM" id="SignalP"/>
    </source>
</evidence>
<dbReference type="Gene3D" id="2.170.300.10">
    <property type="entry name" value="Tie2 ligand-binding domain superfamily"/>
    <property type="match status" value="1"/>
</dbReference>
<gene>
    <name evidence="4" type="primary">LOC111135014</name>
</gene>
<keyword evidence="1" id="KW-0812">Transmembrane</keyword>
<dbReference type="Proteomes" id="UP000694844">
    <property type="component" value="Chromosome 5"/>
</dbReference>
<keyword evidence="3" id="KW-1185">Reference proteome</keyword>
<evidence type="ECO:0000313" key="4">
    <source>
        <dbReference type="RefSeq" id="XP_022340399.1"/>
    </source>
</evidence>
<protein>
    <submittedName>
        <fullName evidence="4">Protein draper-like</fullName>
    </submittedName>
</protein>
<dbReference type="RefSeq" id="XP_022340399.1">
    <property type="nucleotide sequence ID" value="XM_022484691.1"/>
</dbReference>
<reference evidence="4" key="1">
    <citation type="submission" date="2025-08" db="UniProtKB">
        <authorList>
            <consortium name="RefSeq"/>
        </authorList>
    </citation>
    <scope>IDENTIFICATION</scope>
    <source>
        <tissue evidence="4">Whole sample</tissue>
    </source>
</reference>
<dbReference type="KEGG" id="cvn:111135014"/>
<keyword evidence="1" id="KW-0472">Membrane</keyword>
<keyword evidence="1" id="KW-1133">Transmembrane helix</keyword>
<proteinExistence type="predicted"/>
<feature type="signal peptide" evidence="2">
    <location>
        <begin position="1"/>
        <end position="19"/>
    </location>
</feature>
<dbReference type="GeneID" id="111135014"/>
<feature type="chain" id="PRO_5034926666" evidence="2">
    <location>
        <begin position="20"/>
        <end position="142"/>
    </location>
</feature>
<dbReference type="AlphaFoldDB" id="A0A8B8EKJ1"/>
<feature type="transmembrane region" description="Helical" evidence="1">
    <location>
        <begin position="106"/>
        <end position="129"/>
    </location>
</feature>